<dbReference type="InterPro" id="IPR010998">
    <property type="entry name" value="Integrase_recombinase_N"/>
</dbReference>
<dbReference type="InterPro" id="IPR028259">
    <property type="entry name" value="AP2-like_int_N"/>
</dbReference>
<organism evidence="4 5">
    <name type="scientific">Frankia casuarinae (strain DSM 45818 / CECT 9043 / HFP020203 / CcI3)</name>
    <dbReference type="NCBI Taxonomy" id="106370"/>
    <lineage>
        <taxon>Bacteria</taxon>
        <taxon>Bacillati</taxon>
        <taxon>Actinomycetota</taxon>
        <taxon>Actinomycetes</taxon>
        <taxon>Frankiales</taxon>
        <taxon>Frankiaceae</taxon>
        <taxon>Frankia</taxon>
    </lineage>
</organism>
<feature type="domain" description="AP2-like integrase N-terminal" evidence="2">
    <location>
        <begin position="16"/>
        <end position="58"/>
    </location>
</feature>
<sequence length="120" mass="13134">MSAGRQGSVRKDASGRWFFVVDITAAGGPRRQARRRGFATKKAAQAALTGFLGKLAAGTYVEPSRLTVREFIETRWLPAVEGELRPSTLASCRRNLRLHVLSRLGGVRLQLLDTATLQAL</sequence>
<reference evidence="4 5" key="1">
    <citation type="journal article" date="2007" name="Genome Res.">
        <title>Genome characteristics of facultatively symbiotic Frankia sp. strains reflect host range and host plant biogeography.</title>
        <authorList>
            <person name="Normand P."/>
            <person name="Lapierre P."/>
            <person name="Tisa L.S."/>
            <person name="Gogarten J.P."/>
            <person name="Alloisio N."/>
            <person name="Bagnarol E."/>
            <person name="Bassi C.A."/>
            <person name="Berry A.M."/>
            <person name="Bickhart D.M."/>
            <person name="Choisne N."/>
            <person name="Couloux A."/>
            <person name="Cournoyer B."/>
            <person name="Cruveiller S."/>
            <person name="Daubin V."/>
            <person name="Demange N."/>
            <person name="Francino M.P."/>
            <person name="Goltsman E."/>
            <person name="Huang Y."/>
            <person name="Kopp O.R."/>
            <person name="Labarre L."/>
            <person name="Lapidus A."/>
            <person name="Lavire C."/>
            <person name="Marechal J."/>
            <person name="Martinez M."/>
            <person name="Mastronunzio J.E."/>
            <person name="Mullin B.C."/>
            <person name="Niemann J."/>
            <person name="Pujic P."/>
            <person name="Rawnsley T."/>
            <person name="Rouy Z."/>
            <person name="Schenowitz C."/>
            <person name="Sellstedt A."/>
            <person name="Tavares F."/>
            <person name="Tomkins J.P."/>
            <person name="Vallenet D."/>
            <person name="Valverde C."/>
            <person name="Wall L.G."/>
            <person name="Wang Y."/>
            <person name="Medigue C."/>
            <person name="Benson D.R."/>
        </authorList>
    </citation>
    <scope>NUCLEOTIDE SEQUENCE [LARGE SCALE GENOMIC DNA]</scope>
    <source>
        <strain evidence="5">DSM 45818 / CECT 9043 / CcI3</strain>
    </source>
</reference>
<proteinExistence type="predicted"/>
<dbReference type="GO" id="GO:0003677">
    <property type="term" value="F:DNA binding"/>
    <property type="evidence" value="ECO:0007669"/>
    <property type="project" value="UniProtKB-KW"/>
</dbReference>
<dbReference type="Pfam" id="PF14657">
    <property type="entry name" value="Arm-DNA-bind_4"/>
    <property type="match status" value="1"/>
</dbReference>
<keyword evidence="5" id="KW-1185">Reference proteome</keyword>
<dbReference type="STRING" id="106370.Francci3_0877"/>
<dbReference type="EMBL" id="CP000249">
    <property type="protein sequence ID" value="ABD10261.1"/>
    <property type="molecule type" value="Genomic_DNA"/>
</dbReference>
<dbReference type="AlphaFoldDB" id="A0A1X1PR77"/>
<dbReference type="OrthoDB" id="4326943at2"/>
<gene>
    <name evidence="4" type="ordered locus">Francci3_0877</name>
</gene>
<evidence type="ECO:0000259" key="2">
    <source>
        <dbReference type="Pfam" id="PF14657"/>
    </source>
</evidence>
<dbReference type="Gene3D" id="1.10.150.130">
    <property type="match status" value="1"/>
</dbReference>
<dbReference type="HOGENOM" id="CLU_2046230_0_0_11"/>
<dbReference type="KEGG" id="fra:Francci3_0877"/>
<accession>Q2JEN1</accession>
<feature type="domain" description="Integrase SAM-like N-terminal" evidence="3">
    <location>
        <begin position="69"/>
        <end position="119"/>
    </location>
</feature>
<dbReference type="Proteomes" id="UP000001937">
    <property type="component" value="Chromosome"/>
</dbReference>
<evidence type="ECO:0000256" key="1">
    <source>
        <dbReference type="ARBA" id="ARBA00023125"/>
    </source>
</evidence>
<dbReference type="RefSeq" id="WP_011435330.1">
    <property type="nucleotide sequence ID" value="NC_007777.1"/>
</dbReference>
<dbReference type="InterPro" id="IPR004107">
    <property type="entry name" value="Integrase_SAM-like_N"/>
</dbReference>
<evidence type="ECO:0000313" key="4">
    <source>
        <dbReference type="EMBL" id="ABD10261.1"/>
    </source>
</evidence>
<name>A0A1X1PR77_FRACC</name>
<accession>A0A1X1PR77</accession>
<evidence type="ECO:0000313" key="5">
    <source>
        <dbReference type="Proteomes" id="UP000001937"/>
    </source>
</evidence>
<protein>
    <submittedName>
        <fullName evidence="4">DNA integration/recombination/invertion protein</fullName>
    </submittedName>
</protein>
<evidence type="ECO:0000259" key="3">
    <source>
        <dbReference type="Pfam" id="PF14659"/>
    </source>
</evidence>
<keyword evidence="1" id="KW-0238">DNA-binding</keyword>
<dbReference type="Pfam" id="PF14659">
    <property type="entry name" value="Phage_int_SAM_3"/>
    <property type="match status" value="1"/>
</dbReference>